<evidence type="ECO:0000313" key="5">
    <source>
        <dbReference type="Proteomes" id="UP000267341"/>
    </source>
</evidence>
<dbReference type="InterPro" id="IPR050566">
    <property type="entry name" value="Deoxyribonucleoside_kinase"/>
</dbReference>
<protein>
    <submittedName>
        <fullName evidence="2">Deoxyadenosine/deoxycytidine kinase</fullName>
    </submittedName>
    <submittedName>
        <fullName evidence="3">Deoxyguanosine kinase</fullName>
        <ecNumber evidence="3">2.7.1.113</ecNumber>
    </submittedName>
</protein>
<name>A0AB38G2T5_9ENTR</name>
<dbReference type="Proteomes" id="UP000267341">
    <property type="component" value="Unassembled WGS sequence"/>
</dbReference>
<dbReference type="RefSeq" id="WP_006818421.1">
    <property type="nucleotide sequence ID" value="NZ_CABKQJ010000015.1"/>
</dbReference>
<dbReference type="PANTHER" id="PTHR10513">
    <property type="entry name" value="DEOXYNUCLEOSIDE KINASE"/>
    <property type="match status" value="1"/>
</dbReference>
<accession>A0AB38G2T5</accession>
<reference evidence="3 4" key="1">
    <citation type="submission" date="2018-06" db="EMBL/GenBank/DDBJ databases">
        <authorList>
            <consortium name="Pathogen Informatics"/>
            <person name="Doyle S."/>
        </authorList>
    </citation>
    <scope>NUCLEOTIDE SEQUENCE [LARGE SCALE GENOMIC DNA]</scope>
    <source>
        <strain evidence="3 4">NCTC11967</strain>
    </source>
</reference>
<dbReference type="PANTHER" id="PTHR10513:SF35">
    <property type="entry name" value="DEOXYADENOSINE KINASE"/>
    <property type="match status" value="1"/>
</dbReference>
<reference evidence="2 5" key="2">
    <citation type="submission" date="2018-10" db="EMBL/GenBank/DDBJ databases">
        <title>Genomic Encyclopedia of Type Strains, Phase IV (KMG-IV): sequencing the most valuable type-strain genomes for metagenomic binning, comparative biology and taxonomic classification.</title>
        <authorList>
            <person name="Goeker M."/>
        </authorList>
    </citation>
    <scope>NUCLEOTIDE SEQUENCE [LARGE SCALE GENOMIC DNA]</scope>
    <source>
        <strain evidence="2 5">DSM 5079</strain>
    </source>
</reference>
<dbReference type="Proteomes" id="UP000251313">
    <property type="component" value="Unassembled WGS sequence"/>
</dbReference>
<comment type="caution">
    <text evidence="3">The sequence shown here is derived from an EMBL/GenBank/DDBJ whole genome shotgun (WGS) entry which is preliminary data.</text>
</comment>
<dbReference type="SUPFAM" id="SSF52540">
    <property type="entry name" value="P-loop containing nucleoside triphosphate hydrolases"/>
    <property type="match status" value="1"/>
</dbReference>
<dbReference type="GO" id="GO:0004138">
    <property type="term" value="F:deoxyguanosine kinase activity"/>
    <property type="evidence" value="ECO:0007669"/>
    <property type="project" value="UniProtKB-EC"/>
</dbReference>
<keyword evidence="3" id="KW-0418">Kinase</keyword>
<gene>
    <name evidence="2" type="ORF">C7387_2631</name>
    <name evidence="3" type="ORF">NCTC11967_04512</name>
</gene>
<feature type="domain" description="Deoxynucleoside kinase" evidence="1">
    <location>
        <begin position="5"/>
        <end position="176"/>
    </location>
</feature>
<organism evidence="3 4">
    <name type="scientific">Yokenella regensburgei</name>
    <dbReference type="NCBI Taxonomy" id="158877"/>
    <lineage>
        <taxon>Bacteria</taxon>
        <taxon>Pseudomonadati</taxon>
        <taxon>Pseudomonadota</taxon>
        <taxon>Gammaproteobacteria</taxon>
        <taxon>Enterobacterales</taxon>
        <taxon>Enterobacteriaceae</taxon>
        <taxon>Yokenella</taxon>
    </lineage>
</organism>
<dbReference type="EC" id="2.7.1.113" evidence="3"/>
<dbReference type="GeneID" id="66904632"/>
<evidence type="ECO:0000259" key="1">
    <source>
        <dbReference type="Pfam" id="PF01712"/>
    </source>
</evidence>
<dbReference type="Gene3D" id="3.40.50.300">
    <property type="entry name" value="P-loop containing nucleotide triphosphate hydrolases"/>
    <property type="match status" value="1"/>
</dbReference>
<keyword evidence="3" id="KW-0808">Transferase</keyword>
<dbReference type="EMBL" id="RBIZ01000004">
    <property type="protein sequence ID" value="RKR54470.1"/>
    <property type="molecule type" value="Genomic_DNA"/>
</dbReference>
<dbReference type="EMBL" id="UAVL01000021">
    <property type="protein sequence ID" value="SQA65481.1"/>
    <property type="molecule type" value="Genomic_DNA"/>
</dbReference>
<sequence>MKIVAIEANIAAGKTTLLKPLVNILSKRSGYIWKAIEEPVDKDPLFLELLQAFVDNPLDADARIMFQLYITHSRQGLLKNLPDGNYVIERSLYSDIVFCHASFLMTEQPSAKYMTYFYRIKEYMRSYPKIDLVVYLDRNVNSCFSDCMKRARQAELNYTIEYFKDLKAFHDACLPQIVRQYGSRLLTHKIKSGYACPLTLAKSIIKNFKRPQLSPGL</sequence>
<proteinExistence type="predicted"/>
<keyword evidence="5" id="KW-1185">Reference proteome</keyword>
<dbReference type="Pfam" id="PF01712">
    <property type="entry name" value="dNK"/>
    <property type="match status" value="1"/>
</dbReference>
<dbReference type="InterPro" id="IPR027417">
    <property type="entry name" value="P-loop_NTPase"/>
</dbReference>
<evidence type="ECO:0000313" key="4">
    <source>
        <dbReference type="Proteomes" id="UP000251313"/>
    </source>
</evidence>
<evidence type="ECO:0000313" key="2">
    <source>
        <dbReference type="EMBL" id="RKR54470.1"/>
    </source>
</evidence>
<dbReference type="AlphaFoldDB" id="A0AB38G2T5"/>
<dbReference type="InterPro" id="IPR031314">
    <property type="entry name" value="DNK_dom"/>
</dbReference>
<dbReference type="GO" id="GO:0005737">
    <property type="term" value="C:cytoplasm"/>
    <property type="evidence" value="ECO:0007669"/>
    <property type="project" value="TreeGrafter"/>
</dbReference>
<evidence type="ECO:0000313" key="3">
    <source>
        <dbReference type="EMBL" id="SQA65481.1"/>
    </source>
</evidence>